<dbReference type="Proteomes" id="UP001515480">
    <property type="component" value="Unassembled WGS sequence"/>
</dbReference>
<feature type="region of interest" description="Disordered" evidence="2">
    <location>
        <begin position="237"/>
        <end position="266"/>
    </location>
</feature>
<feature type="region of interest" description="Disordered" evidence="2">
    <location>
        <begin position="49"/>
        <end position="162"/>
    </location>
</feature>
<proteinExistence type="predicted"/>
<name>A0AB34IVK3_PRYPA</name>
<feature type="coiled-coil region" evidence="1">
    <location>
        <begin position="359"/>
        <end position="414"/>
    </location>
</feature>
<feature type="coiled-coil region" evidence="1">
    <location>
        <begin position="590"/>
        <end position="617"/>
    </location>
</feature>
<evidence type="ECO:0000256" key="1">
    <source>
        <dbReference type="SAM" id="Coils"/>
    </source>
</evidence>
<dbReference type="EMBL" id="JBGBPQ010000018">
    <property type="protein sequence ID" value="KAL1507216.1"/>
    <property type="molecule type" value="Genomic_DNA"/>
</dbReference>
<sequence length="926" mass="101371">MARLPYLADPLLHLSPSPHAPSAHTSHSAPVPALGALHAGARGLHADLRRPSSERSVPSCGGGALSKPAWAEAAVPSPLKPQPSSPSRGAAPLLRSPHPQPRSHSLGAGLAVEPRPHTSDHGRAAPLGTPLHGRPSTSVAGSRSAPEGSAEACPSSGEETRLRGELEHMQQALQNTQAALVARFRGHRNKHVSGAQFRTPEQALQARASAFLVSPPACIECERLRKLADELKIDQGKRLQQSQRLEEESARWRTMASEHAEKKAEAEKSRGELSLLVAHAARALEEANAQLASLDLQALPPVDAVPRAALEEASLQLEAERQRWGDQSAKRACVEAQLRADLEAALEAGHAAEGSAAAFARLQEENEALRSRVEELTRREENLRLEEANRSLMVAAQKARITALEAAAVKASDEALKEQSRLAALAEIARARVQEQLDAALSQRNSQDTAERQEMERAWQAEHQQTRAAAAASVEALAATMLEIDAQSCALLKRCEEADSRAAALHEQLAWAEKDLLRSREDCRQLRQSFDQHSRRSLGEKEGMSERLRTADEKLAQECMRREAAECDLARARELSDAVHGQLELSEGEKKTMCEELRQAAAEKQTLEESLTHQRAELSRVKASLDACTVELAAMGGALSEALSAHDSFRTISRRELQEADDQLAMAQRVGRELEASARSACVAREDALARTATLQREVEGLKLRLETVGSAMAVEMEEIERQLTEVQRTAATVTETRRSQADLRRQLRDAAETLRLTERKAADATRRAREEAVARSDAEAQRDRSARRSRELEDSHEELEGQREAATRQAALLAEEVQTLKAANSSANKTLEEALQSSVRLCIVAPTVNVSFAGKTEAFKASMPRAAIQETIEADILPRFSQCFTQFHAEAAPNGQEMDAWLKDVTMEMQRSIEMHVKNVFREID</sequence>
<reference evidence="3 4" key="1">
    <citation type="journal article" date="2024" name="Science">
        <title>Giant polyketide synthase enzymes in the biosynthesis of giant marine polyether toxins.</title>
        <authorList>
            <person name="Fallon T.R."/>
            <person name="Shende V.V."/>
            <person name="Wierzbicki I.H."/>
            <person name="Pendleton A.L."/>
            <person name="Watervoot N.F."/>
            <person name="Auber R.P."/>
            <person name="Gonzalez D.J."/>
            <person name="Wisecaver J.H."/>
            <person name="Moore B.S."/>
        </authorList>
    </citation>
    <scope>NUCLEOTIDE SEQUENCE [LARGE SCALE GENOMIC DNA]</scope>
    <source>
        <strain evidence="3 4">12B1</strain>
    </source>
</reference>
<gene>
    <name evidence="3" type="ORF">AB1Y20_008066</name>
</gene>
<comment type="caution">
    <text evidence="3">The sequence shown here is derived from an EMBL/GenBank/DDBJ whole genome shotgun (WGS) entry which is preliminary data.</text>
</comment>
<evidence type="ECO:0000313" key="4">
    <source>
        <dbReference type="Proteomes" id="UP001515480"/>
    </source>
</evidence>
<feature type="region of interest" description="Disordered" evidence="2">
    <location>
        <begin position="442"/>
        <end position="461"/>
    </location>
</feature>
<feature type="compositionally biased region" description="Basic and acidic residues" evidence="2">
    <location>
        <begin position="244"/>
        <end position="266"/>
    </location>
</feature>
<protein>
    <submittedName>
        <fullName evidence="3">Uncharacterized protein</fullName>
    </submittedName>
</protein>
<keyword evidence="1" id="KW-0175">Coiled coil</keyword>
<feature type="region of interest" description="Disordered" evidence="2">
    <location>
        <begin position="759"/>
        <end position="807"/>
    </location>
</feature>
<evidence type="ECO:0000313" key="3">
    <source>
        <dbReference type="EMBL" id="KAL1507216.1"/>
    </source>
</evidence>
<organism evidence="3 4">
    <name type="scientific">Prymnesium parvum</name>
    <name type="common">Toxic golden alga</name>
    <dbReference type="NCBI Taxonomy" id="97485"/>
    <lineage>
        <taxon>Eukaryota</taxon>
        <taxon>Haptista</taxon>
        <taxon>Haptophyta</taxon>
        <taxon>Prymnesiophyceae</taxon>
        <taxon>Prymnesiales</taxon>
        <taxon>Prymnesiaceae</taxon>
        <taxon>Prymnesium</taxon>
    </lineage>
</organism>
<keyword evidence="4" id="KW-1185">Reference proteome</keyword>
<feature type="compositionally biased region" description="Basic and acidic residues" evidence="2">
    <location>
        <begin position="449"/>
        <end position="460"/>
    </location>
</feature>
<feature type="compositionally biased region" description="Basic and acidic residues" evidence="2">
    <location>
        <begin position="114"/>
        <end position="123"/>
    </location>
</feature>
<accession>A0AB34IVK3</accession>
<dbReference type="AlphaFoldDB" id="A0AB34IVK3"/>
<evidence type="ECO:0000256" key="2">
    <source>
        <dbReference type="SAM" id="MobiDB-lite"/>
    </source>
</evidence>